<comment type="caution">
    <text evidence="2">The sequence shown here is derived from an EMBL/GenBank/DDBJ whole genome shotgun (WGS) entry which is preliminary data.</text>
</comment>
<gene>
    <name evidence="2" type="ORF">PUN28_000038</name>
</gene>
<proteinExistence type="predicted"/>
<dbReference type="EMBL" id="JADYXP020000001">
    <property type="protein sequence ID" value="KAL0131988.1"/>
    <property type="molecule type" value="Genomic_DNA"/>
</dbReference>
<sequence length="151" mass="17737">MLLQCNIHFCVTGSWCALHPRHPERRRRPRKGIGRRRNNSKILPRRYRRYKYLYEQQPVRRSFGAADSYRAFCYDSFLFGSVEKFVNHRQNTSTPLPCRSLTGHSRPSEVSPHRRRMPTPHVNAPNSHFNIPRSPSPCFLIFPAPYSCAPE</sequence>
<name>A0AAW2GXV3_9HYME</name>
<accession>A0AAW2GXV3</accession>
<feature type="region of interest" description="Disordered" evidence="1">
    <location>
        <begin position="96"/>
        <end position="127"/>
    </location>
</feature>
<evidence type="ECO:0000256" key="1">
    <source>
        <dbReference type="SAM" id="MobiDB-lite"/>
    </source>
</evidence>
<dbReference type="Proteomes" id="UP001430953">
    <property type="component" value="Unassembled WGS sequence"/>
</dbReference>
<keyword evidence="3" id="KW-1185">Reference proteome</keyword>
<evidence type="ECO:0000313" key="2">
    <source>
        <dbReference type="EMBL" id="KAL0131988.1"/>
    </source>
</evidence>
<dbReference type="AlphaFoldDB" id="A0AAW2GXV3"/>
<evidence type="ECO:0000313" key="3">
    <source>
        <dbReference type="Proteomes" id="UP001430953"/>
    </source>
</evidence>
<organism evidence="2 3">
    <name type="scientific">Cardiocondyla obscurior</name>
    <dbReference type="NCBI Taxonomy" id="286306"/>
    <lineage>
        <taxon>Eukaryota</taxon>
        <taxon>Metazoa</taxon>
        <taxon>Ecdysozoa</taxon>
        <taxon>Arthropoda</taxon>
        <taxon>Hexapoda</taxon>
        <taxon>Insecta</taxon>
        <taxon>Pterygota</taxon>
        <taxon>Neoptera</taxon>
        <taxon>Endopterygota</taxon>
        <taxon>Hymenoptera</taxon>
        <taxon>Apocrita</taxon>
        <taxon>Aculeata</taxon>
        <taxon>Formicoidea</taxon>
        <taxon>Formicidae</taxon>
        <taxon>Myrmicinae</taxon>
        <taxon>Cardiocondyla</taxon>
    </lineage>
</organism>
<reference evidence="2 3" key="1">
    <citation type="submission" date="2023-03" db="EMBL/GenBank/DDBJ databases">
        <title>High recombination rates correlate with genetic variation in Cardiocondyla obscurior ants.</title>
        <authorList>
            <person name="Errbii M."/>
        </authorList>
    </citation>
    <scope>NUCLEOTIDE SEQUENCE [LARGE SCALE GENOMIC DNA]</scope>
    <source>
        <strain evidence="2">Alpha-2009</strain>
        <tissue evidence="2">Whole body</tissue>
    </source>
</reference>
<protein>
    <submittedName>
        <fullName evidence="2">Uncharacterized protein</fullName>
    </submittedName>
</protein>